<dbReference type="EMBL" id="HAED01004050">
    <property type="protein sequence ID" value="SBQ90076.1"/>
    <property type="molecule type" value="Transcribed_RNA"/>
</dbReference>
<organism evidence="1">
    <name type="scientific">Nothobranchius kuhntae</name>
    <name type="common">Beira killifish</name>
    <dbReference type="NCBI Taxonomy" id="321403"/>
    <lineage>
        <taxon>Eukaryota</taxon>
        <taxon>Metazoa</taxon>
        <taxon>Chordata</taxon>
        <taxon>Craniata</taxon>
        <taxon>Vertebrata</taxon>
        <taxon>Euteleostomi</taxon>
        <taxon>Actinopterygii</taxon>
        <taxon>Neopterygii</taxon>
        <taxon>Teleostei</taxon>
        <taxon>Neoteleostei</taxon>
        <taxon>Acanthomorphata</taxon>
        <taxon>Ovalentaria</taxon>
        <taxon>Atherinomorphae</taxon>
        <taxon>Cyprinodontiformes</taxon>
        <taxon>Nothobranchiidae</taxon>
        <taxon>Nothobranchius</taxon>
    </lineage>
</organism>
<reference evidence="1" key="1">
    <citation type="submission" date="2016-05" db="EMBL/GenBank/DDBJ databases">
        <authorList>
            <person name="Lavstsen T."/>
            <person name="Jespersen J.S."/>
        </authorList>
    </citation>
    <scope>NUCLEOTIDE SEQUENCE</scope>
    <source>
        <tissue evidence="1">Brain</tissue>
    </source>
</reference>
<proteinExistence type="predicted"/>
<name>A0A1A8HZM8_NOTKU</name>
<evidence type="ECO:0000313" key="1">
    <source>
        <dbReference type="EMBL" id="SBQ90076.1"/>
    </source>
</evidence>
<feature type="non-terminal residue" evidence="1">
    <location>
        <position position="1"/>
    </location>
</feature>
<gene>
    <name evidence="1" type="primary">Nfu_g_1_003391</name>
</gene>
<feature type="non-terminal residue" evidence="1">
    <location>
        <position position="66"/>
    </location>
</feature>
<sequence length="66" mass="7542">YSDLFAQIKRVVPACGHWTACHGSAPTTGRGLDTWFLIRQQHCGEAVWRMTQTSTMCPDFLLMLWL</sequence>
<protein>
    <submittedName>
        <fullName evidence="1">Uncharacterized protein</fullName>
    </submittedName>
</protein>
<reference evidence="1" key="2">
    <citation type="submission" date="2016-06" db="EMBL/GenBank/DDBJ databases">
        <title>The genome of a short-lived fish provides insights into sex chromosome evolution and the genetic control of aging.</title>
        <authorList>
            <person name="Reichwald K."/>
            <person name="Felder M."/>
            <person name="Petzold A."/>
            <person name="Koch P."/>
            <person name="Groth M."/>
            <person name="Platzer M."/>
        </authorList>
    </citation>
    <scope>NUCLEOTIDE SEQUENCE</scope>
    <source>
        <tissue evidence="1">Brain</tissue>
    </source>
</reference>
<dbReference type="AlphaFoldDB" id="A0A1A8HZM8"/>
<accession>A0A1A8HZM8</accession>